<reference evidence="1 2" key="1">
    <citation type="submission" date="2016-04" db="EMBL/GenBank/DDBJ databases">
        <title>A degradative enzymes factory behind the ericoid mycorrhizal symbiosis.</title>
        <authorList>
            <consortium name="DOE Joint Genome Institute"/>
            <person name="Martino E."/>
            <person name="Morin E."/>
            <person name="Grelet G."/>
            <person name="Kuo A."/>
            <person name="Kohler A."/>
            <person name="Daghino S."/>
            <person name="Barry K."/>
            <person name="Choi C."/>
            <person name="Cichocki N."/>
            <person name="Clum A."/>
            <person name="Copeland A."/>
            <person name="Hainaut M."/>
            <person name="Haridas S."/>
            <person name="Labutti K."/>
            <person name="Lindquist E."/>
            <person name="Lipzen A."/>
            <person name="Khouja H.-R."/>
            <person name="Murat C."/>
            <person name="Ohm R."/>
            <person name="Olson A."/>
            <person name="Spatafora J."/>
            <person name="Veneault-Fourrey C."/>
            <person name="Henrissat B."/>
            <person name="Grigoriev I."/>
            <person name="Martin F."/>
            <person name="Perotto S."/>
        </authorList>
    </citation>
    <scope>NUCLEOTIDE SEQUENCE [LARGE SCALE GENOMIC DNA]</scope>
    <source>
        <strain evidence="1 2">F</strain>
    </source>
</reference>
<dbReference type="Proteomes" id="UP000235786">
    <property type="component" value="Unassembled WGS sequence"/>
</dbReference>
<evidence type="ECO:0000313" key="2">
    <source>
        <dbReference type="Proteomes" id="UP000235786"/>
    </source>
</evidence>
<keyword evidence="2" id="KW-1185">Reference proteome</keyword>
<organism evidence="1 2">
    <name type="scientific">Hyaloscypha variabilis (strain UAMH 11265 / GT02V1 / F)</name>
    <name type="common">Meliniomyces variabilis</name>
    <dbReference type="NCBI Taxonomy" id="1149755"/>
    <lineage>
        <taxon>Eukaryota</taxon>
        <taxon>Fungi</taxon>
        <taxon>Dikarya</taxon>
        <taxon>Ascomycota</taxon>
        <taxon>Pezizomycotina</taxon>
        <taxon>Leotiomycetes</taxon>
        <taxon>Helotiales</taxon>
        <taxon>Hyaloscyphaceae</taxon>
        <taxon>Hyaloscypha</taxon>
        <taxon>Hyaloscypha variabilis</taxon>
    </lineage>
</organism>
<sequence>MTVHILLIVTTPTVGRSPRSTVLVHQQTESRASRVTQIDDLKKSQRFVMSRFPIQTGWYERGETRPRQYVGM</sequence>
<dbReference type="EMBL" id="KZ613967">
    <property type="protein sequence ID" value="PMD30465.1"/>
    <property type="molecule type" value="Genomic_DNA"/>
</dbReference>
<gene>
    <name evidence="1" type="ORF">L207DRAFT_520279</name>
</gene>
<accession>A0A2J6QW29</accession>
<protein>
    <submittedName>
        <fullName evidence="1">Uncharacterized protein</fullName>
    </submittedName>
</protein>
<name>A0A2J6QW29_HYAVF</name>
<evidence type="ECO:0000313" key="1">
    <source>
        <dbReference type="EMBL" id="PMD30465.1"/>
    </source>
</evidence>
<dbReference type="AlphaFoldDB" id="A0A2J6QW29"/>
<proteinExistence type="predicted"/>